<dbReference type="eggNOG" id="ENOG5033FXV">
    <property type="taxonomic scope" value="Bacteria"/>
</dbReference>
<dbReference type="KEGG" id="caby:Cabys_3855"/>
<proteinExistence type="predicted"/>
<dbReference type="Proteomes" id="UP000004671">
    <property type="component" value="Chromosome"/>
</dbReference>
<organism evidence="2 3">
    <name type="scientific">Caldithrix abyssi DSM 13497</name>
    <dbReference type="NCBI Taxonomy" id="880073"/>
    <lineage>
        <taxon>Bacteria</taxon>
        <taxon>Pseudomonadati</taxon>
        <taxon>Calditrichota</taxon>
        <taxon>Calditrichia</taxon>
        <taxon>Calditrichales</taxon>
        <taxon>Calditrichaceae</taxon>
        <taxon>Caldithrix</taxon>
    </lineage>
</organism>
<dbReference type="EMBL" id="CP018099">
    <property type="protein sequence ID" value="APF20600.1"/>
    <property type="molecule type" value="Genomic_DNA"/>
</dbReference>
<evidence type="ECO:0000313" key="4">
    <source>
        <dbReference type="Proteomes" id="UP000183868"/>
    </source>
</evidence>
<evidence type="ECO:0008006" key="5">
    <source>
        <dbReference type="Google" id="ProtNLM"/>
    </source>
</evidence>
<dbReference type="PaxDb" id="880073-Calab_1270"/>
<evidence type="ECO:0000313" key="3">
    <source>
        <dbReference type="Proteomes" id="UP000004671"/>
    </source>
</evidence>
<dbReference type="OrthoDB" id="1495718at2"/>
<dbReference type="HOGENOM" id="CLU_420747_0_0_0"/>
<gene>
    <name evidence="1" type="ORF">Cabys_3855</name>
    <name evidence="2" type="ORF">Calab_1270</name>
</gene>
<evidence type="ECO:0000313" key="2">
    <source>
        <dbReference type="EMBL" id="EHO40896.1"/>
    </source>
</evidence>
<accession>H1XY21</accession>
<reference evidence="2 3" key="1">
    <citation type="submission" date="2011-09" db="EMBL/GenBank/DDBJ databases">
        <title>The permanent draft genome of Caldithrix abyssi DSM 13497.</title>
        <authorList>
            <consortium name="US DOE Joint Genome Institute (JGI-PGF)"/>
            <person name="Lucas S."/>
            <person name="Han J."/>
            <person name="Lapidus A."/>
            <person name="Bruce D."/>
            <person name="Goodwin L."/>
            <person name="Pitluck S."/>
            <person name="Peters L."/>
            <person name="Kyrpides N."/>
            <person name="Mavromatis K."/>
            <person name="Ivanova N."/>
            <person name="Mikhailova N."/>
            <person name="Chertkov O."/>
            <person name="Detter J.C."/>
            <person name="Tapia R."/>
            <person name="Han C."/>
            <person name="Land M."/>
            <person name="Hauser L."/>
            <person name="Markowitz V."/>
            <person name="Cheng J.-F."/>
            <person name="Hugenholtz P."/>
            <person name="Woyke T."/>
            <person name="Wu D."/>
            <person name="Spring S."/>
            <person name="Brambilla E."/>
            <person name="Klenk H.-P."/>
            <person name="Eisen J.A."/>
        </authorList>
    </citation>
    <scope>NUCLEOTIDE SEQUENCE [LARGE SCALE GENOMIC DNA]</scope>
    <source>
        <strain evidence="2 3">DSM 13497</strain>
    </source>
</reference>
<dbReference type="EMBL" id="CM001402">
    <property type="protein sequence ID" value="EHO40896.1"/>
    <property type="molecule type" value="Genomic_DNA"/>
</dbReference>
<keyword evidence="3" id="KW-1185">Reference proteome</keyword>
<dbReference type="AlphaFoldDB" id="H1XY21"/>
<evidence type="ECO:0000313" key="1">
    <source>
        <dbReference type="EMBL" id="APF20600.1"/>
    </source>
</evidence>
<reference evidence="1 4" key="2">
    <citation type="submission" date="2016-11" db="EMBL/GenBank/DDBJ databases">
        <title>Genomic analysis of Caldithrix abyssi and proposal of a novel bacterial phylum Caldithrichaeota.</title>
        <authorList>
            <person name="Kublanov I."/>
            <person name="Sigalova O."/>
            <person name="Gavrilov S."/>
            <person name="Lebedinsky A."/>
            <person name="Ivanova N."/>
            <person name="Daum C."/>
            <person name="Reddy T."/>
            <person name="Klenk H.P."/>
            <person name="Goker M."/>
            <person name="Reva O."/>
            <person name="Miroshnichenko M."/>
            <person name="Kyprides N."/>
            <person name="Woyke T."/>
            <person name="Gelfand M."/>
        </authorList>
    </citation>
    <scope>NUCLEOTIDE SEQUENCE [LARGE SCALE GENOMIC DNA]</scope>
    <source>
        <strain evidence="1 4">LF13</strain>
    </source>
</reference>
<sequence length="651" mass="77363" precursor="true">MVNKLLLPLAYVILVLAISSDLFADDFQLFRISKVSGLMGVNTQYRYQETTFSNKNNEKYNAQIVTGLIELNIKSILWHPNFLQLDFGGNYNPGTRRDMFLVAPDRSELSSLESLKGKATFFSQRPLRLVFHANYTHNFFNRELTTNVESFRNNVGANFSIRNRFMPINVQWNNDKWRQYELATGRTFKSRLENLFVEINKSFTKFDVSKFKYNRRISHYQYADQKAFNNLLHELQFKENIYFDKNRMSGIFSNVWATKQTGSQPFERINLTETLNLNLPLNFKFKSGYRYNDSKFQSIKNVLHNLNTHLQHKLYKSLVSDVFYRYDKIKNTNYNESRKIIGGSLNYTKKIPGGVLNLNYEHLRRSTQRDNQSLLLQIYNEEHVLEDGSVVILEYPYVLIETIVVKDELGIIIYQENIDYILIERGDFIEIQRLPGGRIPSGATVLIDYNTEQNIEYDYSLKGNIYGGSLSLFKNLIRIYYRRNKSDFDKIDPLLLRILKWSDQKVIGVNFSYKQFDIGWEDDQFNTNIVPYRSKRYFASFTGRGGRDLTFIFSGNYRDYKLIQENEKQQFIDVNSRILYQFLRKTRLEINASYRKQIGQNLNLELWTGQVEWQTQFRNTWFKLGLEFYQRDFESEIIQYRNAYFRVERKF</sequence>
<protein>
    <recommendedName>
        <fullName evidence="5">Outer membrane protein beta-barrel family protein</fullName>
    </recommendedName>
</protein>
<dbReference type="RefSeq" id="WP_006927959.1">
    <property type="nucleotide sequence ID" value="NZ_CM001402.1"/>
</dbReference>
<dbReference type="InParanoid" id="H1XY21"/>
<name>H1XY21_CALAY</name>
<dbReference type="Proteomes" id="UP000183868">
    <property type="component" value="Chromosome"/>
</dbReference>
<dbReference type="STRING" id="880073.Cabys_3855"/>